<dbReference type="eggNOG" id="ENOG502SCP9">
    <property type="taxonomic scope" value="Eukaryota"/>
</dbReference>
<sequence>MDITIDENEPEDSVDRYAMDTYVSGEEQLFIPPHWHKNHAEYLTVLEGRMEVSLDGQKVIVEAGDPPVLVARRVVHSIKSFEGERLVFRERPDPAGLYKAL</sequence>
<name>W3WGX6_PESFW</name>
<feature type="domain" description="Cupin type-2" evidence="1">
    <location>
        <begin position="31"/>
        <end position="78"/>
    </location>
</feature>
<dbReference type="Proteomes" id="UP000030651">
    <property type="component" value="Unassembled WGS sequence"/>
</dbReference>
<dbReference type="OMA" id="CVFEERN"/>
<dbReference type="EMBL" id="KI912123">
    <property type="protein sequence ID" value="ETS73148.1"/>
    <property type="molecule type" value="Genomic_DNA"/>
</dbReference>
<dbReference type="AlphaFoldDB" id="W3WGX6"/>
<dbReference type="InterPro" id="IPR011051">
    <property type="entry name" value="RmlC_Cupin_sf"/>
</dbReference>
<reference evidence="3" key="1">
    <citation type="journal article" date="2015" name="BMC Genomics">
        <title>Genomic and transcriptomic analysis of the endophytic fungus Pestalotiopsis fici reveals its lifestyle and high potential for synthesis of natural products.</title>
        <authorList>
            <person name="Wang X."/>
            <person name="Zhang X."/>
            <person name="Liu L."/>
            <person name="Xiang M."/>
            <person name="Wang W."/>
            <person name="Sun X."/>
            <person name="Che Y."/>
            <person name="Guo L."/>
            <person name="Liu G."/>
            <person name="Guo L."/>
            <person name="Wang C."/>
            <person name="Yin W.B."/>
            <person name="Stadler M."/>
            <person name="Zhang X."/>
            <person name="Liu X."/>
        </authorList>
    </citation>
    <scope>NUCLEOTIDE SEQUENCE [LARGE SCALE GENOMIC DNA]</scope>
    <source>
        <strain evidence="3">W106-1 / CGMCC3.15140</strain>
    </source>
</reference>
<keyword evidence="3" id="KW-1185">Reference proteome</keyword>
<accession>W3WGX6</accession>
<dbReference type="GeneID" id="19280106"/>
<dbReference type="HOGENOM" id="CLU_2292648_0_0_1"/>
<dbReference type="SUPFAM" id="SSF51182">
    <property type="entry name" value="RmlC-like cupins"/>
    <property type="match status" value="1"/>
</dbReference>
<organism evidence="2 3">
    <name type="scientific">Pestalotiopsis fici (strain W106-1 / CGMCC3.15140)</name>
    <dbReference type="NCBI Taxonomy" id="1229662"/>
    <lineage>
        <taxon>Eukaryota</taxon>
        <taxon>Fungi</taxon>
        <taxon>Dikarya</taxon>
        <taxon>Ascomycota</taxon>
        <taxon>Pezizomycotina</taxon>
        <taxon>Sordariomycetes</taxon>
        <taxon>Xylariomycetidae</taxon>
        <taxon>Amphisphaeriales</taxon>
        <taxon>Sporocadaceae</taxon>
        <taxon>Pestalotiopsis</taxon>
    </lineage>
</organism>
<evidence type="ECO:0000313" key="2">
    <source>
        <dbReference type="EMBL" id="ETS73148.1"/>
    </source>
</evidence>
<dbReference type="InterPro" id="IPR013096">
    <property type="entry name" value="Cupin_2"/>
</dbReference>
<dbReference type="KEGG" id="pfy:PFICI_15093"/>
<dbReference type="InterPro" id="IPR014710">
    <property type="entry name" value="RmlC-like_jellyroll"/>
</dbReference>
<dbReference type="RefSeq" id="XP_007841865.1">
    <property type="nucleotide sequence ID" value="XM_007843674.1"/>
</dbReference>
<dbReference type="OrthoDB" id="504210at2759"/>
<evidence type="ECO:0000313" key="3">
    <source>
        <dbReference type="Proteomes" id="UP000030651"/>
    </source>
</evidence>
<dbReference type="Pfam" id="PF07883">
    <property type="entry name" value="Cupin_2"/>
    <property type="match status" value="1"/>
</dbReference>
<proteinExistence type="predicted"/>
<gene>
    <name evidence="2" type="ORF">PFICI_15093</name>
</gene>
<protein>
    <recommendedName>
        <fullName evidence="1">Cupin type-2 domain-containing protein</fullName>
    </recommendedName>
</protein>
<evidence type="ECO:0000259" key="1">
    <source>
        <dbReference type="Pfam" id="PF07883"/>
    </source>
</evidence>
<dbReference type="InParanoid" id="W3WGX6"/>
<dbReference type="Gene3D" id="2.60.120.10">
    <property type="entry name" value="Jelly Rolls"/>
    <property type="match status" value="1"/>
</dbReference>